<keyword evidence="4" id="KW-1185">Reference proteome</keyword>
<dbReference type="Proteomes" id="UP000595437">
    <property type="component" value="Chromosome 7"/>
</dbReference>
<keyword evidence="1" id="KW-0863">Zinc-finger</keyword>
<evidence type="ECO:0000259" key="2">
    <source>
        <dbReference type="PROSITE" id="PS50157"/>
    </source>
</evidence>
<sequence length="53" mass="5960">MNDENKASQYNCSKCGLHFSDPEDLAAHAQVHKLTLKQMTACIVTTSLHMRKI</sequence>
<gene>
    <name evidence="3" type="ORF">FKW44_011434</name>
</gene>
<organism evidence="3 4">
    <name type="scientific">Caligus rogercresseyi</name>
    <name type="common">Sea louse</name>
    <dbReference type="NCBI Taxonomy" id="217165"/>
    <lineage>
        <taxon>Eukaryota</taxon>
        <taxon>Metazoa</taxon>
        <taxon>Ecdysozoa</taxon>
        <taxon>Arthropoda</taxon>
        <taxon>Crustacea</taxon>
        <taxon>Multicrustacea</taxon>
        <taxon>Hexanauplia</taxon>
        <taxon>Copepoda</taxon>
        <taxon>Siphonostomatoida</taxon>
        <taxon>Caligidae</taxon>
        <taxon>Caligus</taxon>
    </lineage>
</organism>
<dbReference type="PROSITE" id="PS50157">
    <property type="entry name" value="ZINC_FINGER_C2H2_2"/>
    <property type="match status" value="1"/>
</dbReference>
<keyword evidence="1" id="KW-0862">Zinc</keyword>
<dbReference type="InterPro" id="IPR013087">
    <property type="entry name" value="Znf_C2H2_type"/>
</dbReference>
<dbReference type="EMBL" id="CP045896">
    <property type="protein sequence ID" value="QQP50430.1"/>
    <property type="molecule type" value="Genomic_DNA"/>
</dbReference>
<evidence type="ECO:0000313" key="3">
    <source>
        <dbReference type="EMBL" id="QQP50430.1"/>
    </source>
</evidence>
<protein>
    <recommendedName>
        <fullName evidence="2">C2H2-type domain-containing protein</fullName>
    </recommendedName>
</protein>
<dbReference type="SUPFAM" id="SSF57667">
    <property type="entry name" value="beta-beta-alpha zinc fingers"/>
    <property type="match status" value="1"/>
</dbReference>
<dbReference type="GO" id="GO:0008270">
    <property type="term" value="F:zinc ion binding"/>
    <property type="evidence" value="ECO:0007669"/>
    <property type="project" value="UniProtKB-KW"/>
</dbReference>
<evidence type="ECO:0000313" key="4">
    <source>
        <dbReference type="Proteomes" id="UP000595437"/>
    </source>
</evidence>
<feature type="domain" description="C2H2-type" evidence="2">
    <location>
        <begin position="10"/>
        <end position="32"/>
    </location>
</feature>
<dbReference type="AlphaFoldDB" id="A0A7T8HJ70"/>
<proteinExistence type="predicted"/>
<dbReference type="Gene3D" id="3.30.160.60">
    <property type="entry name" value="Classic Zinc Finger"/>
    <property type="match status" value="1"/>
</dbReference>
<keyword evidence="1" id="KW-0479">Metal-binding</keyword>
<accession>A0A7T8HJ70</accession>
<name>A0A7T8HJ70_CALRO</name>
<dbReference type="InterPro" id="IPR036236">
    <property type="entry name" value="Znf_C2H2_sf"/>
</dbReference>
<dbReference type="PROSITE" id="PS00028">
    <property type="entry name" value="ZINC_FINGER_C2H2_1"/>
    <property type="match status" value="1"/>
</dbReference>
<reference evidence="4" key="1">
    <citation type="submission" date="2021-01" db="EMBL/GenBank/DDBJ databases">
        <title>Caligus Genome Assembly.</title>
        <authorList>
            <person name="Gallardo-Escarate C."/>
        </authorList>
    </citation>
    <scope>NUCLEOTIDE SEQUENCE [LARGE SCALE GENOMIC DNA]</scope>
</reference>
<evidence type="ECO:0000256" key="1">
    <source>
        <dbReference type="PROSITE-ProRule" id="PRU00042"/>
    </source>
</evidence>